<dbReference type="InterPro" id="IPR011989">
    <property type="entry name" value="ARM-like"/>
</dbReference>
<dbReference type="STRING" id="1392247.A0A3N4KTZ3"/>
<dbReference type="AlphaFoldDB" id="A0A3N4KTZ3"/>
<dbReference type="InterPro" id="IPR016024">
    <property type="entry name" value="ARM-type_fold"/>
</dbReference>
<keyword evidence="2" id="KW-1185">Reference proteome</keyword>
<accession>A0A3N4KTZ3</accession>
<dbReference type="EMBL" id="ML119125">
    <property type="protein sequence ID" value="RPB12958.1"/>
    <property type="molecule type" value="Genomic_DNA"/>
</dbReference>
<reference evidence="1 2" key="1">
    <citation type="journal article" date="2018" name="Nat. Ecol. Evol.">
        <title>Pezizomycetes genomes reveal the molecular basis of ectomycorrhizal truffle lifestyle.</title>
        <authorList>
            <person name="Murat C."/>
            <person name="Payen T."/>
            <person name="Noel B."/>
            <person name="Kuo A."/>
            <person name="Morin E."/>
            <person name="Chen J."/>
            <person name="Kohler A."/>
            <person name="Krizsan K."/>
            <person name="Balestrini R."/>
            <person name="Da Silva C."/>
            <person name="Montanini B."/>
            <person name="Hainaut M."/>
            <person name="Levati E."/>
            <person name="Barry K.W."/>
            <person name="Belfiori B."/>
            <person name="Cichocki N."/>
            <person name="Clum A."/>
            <person name="Dockter R.B."/>
            <person name="Fauchery L."/>
            <person name="Guy J."/>
            <person name="Iotti M."/>
            <person name="Le Tacon F."/>
            <person name="Lindquist E.A."/>
            <person name="Lipzen A."/>
            <person name="Malagnac F."/>
            <person name="Mello A."/>
            <person name="Molinier V."/>
            <person name="Miyauchi S."/>
            <person name="Poulain J."/>
            <person name="Riccioni C."/>
            <person name="Rubini A."/>
            <person name="Sitrit Y."/>
            <person name="Splivallo R."/>
            <person name="Traeger S."/>
            <person name="Wang M."/>
            <person name="Zifcakova L."/>
            <person name="Wipf D."/>
            <person name="Zambonelli A."/>
            <person name="Paolocci F."/>
            <person name="Nowrousian M."/>
            <person name="Ottonello S."/>
            <person name="Baldrian P."/>
            <person name="Spatafora J.W."/>
            <person name="Henrissat B."/>
            <person name="Nagy L.G."/>
            <person name="Aury J.M."/>
            <person name="Wincker P."/>
            <person name="Grigoriev I.V."/>
            <person name="Bonfante P."/>
            <person name="Martin F.M."/>
        </authorList>
    </citation>
    <scope>NUCLEOTIDE SEQUENCE [LARGE SCALE GENOMIC DNA]</scope>
    <source>
        <strain evidence="1 2">CCBAS932</strain>
    </source>
</reference>
<organism evidence="1 2">
    <name type="scientific">Morchella conica CCBAS932</name>
    <dbReference type="NCBI Taxonomy" id="1392247"/>
    <lineage>
        <taxon>Eukaryota</taxon>
        <taxon>Fungi</taxon>
        <taxon>Dikarya</taxon>
        <taxon>Ascomycota</taxon>
        <taxon>Pezizomycotina</taxon>
        <taxon>Pezizomycetes</taxon>
        <taxon>Pezizales</taxon>
        <taxon>Morchellaceae</taxon>
        <taxon>Morchella</taxon>
    </lineage>
</organism>
<dbReference type="PANTHER" id="PTHR10957">
    <property type="entry name" value="RAP1 GTPASE-GDP DISSOCIATION STIMULATOR 1"/>
    <property type="match status" value="1"/>
</dbReference>
<protein>
    <submittedName>
        <fullName evidence="1">ARM repeat-containing protein</fullName>
    </submittedName>
</protein>
<dbReference type="GO" id="GO:0005085">
    <property type="term" value="F:guanyl-nucleotide exchange factor activity"/>
    <property type="evidence" value="ECO:0007669"/>
    <property type="project" value="InterPro"/>
</dbReference>
<dbReference type="InterPro" id="IPR040144">
    <property type="entry name" value="RAP1GDS1"/>
</dbReference>
<evidence type="ECO:0000313" key="1">
    <source>
        <dbReference type="EMBL" id="RPB12958.1"/>
    </source>
</evidence>
<proteinExistence type="predicted"/>
<gene>
    <name evidence="1" type="ORF">P167DRAFT_139511</name>
</gene>
<sequence>MASQDPVQCLTEIFKAEEQEGKDLVPVLEMLKALRTGEDKSPEKAEEDTEKLKQAVKACADASRDEEWRTPIGEAQILTFFQSFLASNYEDHDICLHSLRLLGNCCADNDKNRQRVIDNPESLTPILECIKNSDLQKVGLMVLHNICLDYEPSQLKAISDGACPVLLEIIGRKGFLEDEELDYFGRVLELLLSHDAGRETCPLSSPKTFLSLAISPLCSFDDQLSLSTLMSSLLTSSEFQTTLISSDLFPQTLDLFEKSFTPPESDSEKQDAKLIAHARKALLENIGDLSSHKDFRDAYPLSSPVIARVRGWLSETDDEKIDLTVAACLILGNIGRSDEVCSSLVQEYEVHKELFDIIRRTIKKYNDAKAVALTKKEKAVSIPEGEEKPGAGQGAVAVGVLHAATGVLKNLAIAKTNKAVLGSAGVFDLIWDMLSMEGVGVGQVWYSAVGLGRLVCVDCIENVTLALQPSPERDEKTILTRCLEIYNTAEELPTRTEIARTIVAMFRVLNASSTYTSASPELEKKLYTHNIAAPLWAMITQDKWPVVRTEGLFGLVIMARGAAESVWMGCGVEEEKALKELKAKDLDNAIILMSEIKKNLGDDADDGVGELLGVLVEKKGGDVAAESVARLAI</sequence>
<evidence type="ECO:0000313" key="2">
    <source>
        <dbReference type="Proteomes" id="UP000277580"/>
    </source>
</evidence>
<dbReference type="Proteomes" id="UP000277580">
    <property type="component" value="Unassembled WGS sequence"/>
</dbReference>
<dbReference type="SUPFAM" id="SSF48371">
    <property type="entry name" value="ARM repeat"/>
    <property type="match status" value="1"/>
</dbReference>
<dbReference type="InParanoid" id="A0A3N4KTZ3"/>
<dbReference type="OrthoDB" id="26149at2759"/>
<name>A0A3N4KTZ3_9PEZI</name>
<dbReference type="Gene3D" id="1.25.10.10">
    <property type="entry name" value="Leucine-rich Repeat Variant"/>
    <property type="match status" value="2"/>
</dbReference>